<reference evidence="1" key="1">
    <citation type="journal article" date="2023" name="IScience">
        <title>Live-bearing cockroach genome reveals convergent evolutionary mechanisms linked to viviparity in insects and beyond.</title>
        <authorList>
            <person name="Fouks B."/>
            <person name="Harrison M.C."/>
            <person name="Mikhailova A.A."/>
            <person name="Marchal E."/>
            <person name="English S."/>
            <person name="Carruthers M."/>
            <person name="Jennings E.C."/>
            <person name="Chiamaka E.L."/>
            <person name="Frigard R.A."/>
            <person name="Pippel M."/>
            <person name="Attardo G.M."/>
            <person name="Benoit J.B."/>
            <person name="Bornberg-Bauer E."/>
            <person name="Tobe S.S."/>
        </authorList>
    </citation>
    <scope>NUCLEOTIDE SEQUENCE</scope>
    <source>
        <strain evidence="1">Stay&amp;Tobe</strain>
    </source>
</reference>
<feature type="non-terminal residue" evidence="1">
    <location>
        <position position="1"/>
    </location>
</feature>
<dbReference type="AlphaFoldDB" id="A0AAD8AI39"/>
<reference evidence="1" key="2">
    <citation type="submission" date="2023-05" db="EMBL/GenBank/DDBJ databases">
        <authorList>
            <person name="Fouks B."/>
        </authorList>
    </citation>
    <scope>NUCLEOTIDE SEQUENCE</scope>
    <source>
        <strain evidence="1">Stay&amp;Tobe</strain>
        <tissue evidence="1">Testes</tissue>
    </source>
</reference>
<feature type="non-terminal residue" evidence="1">
    <location>
        <position position="66"/>
    </location>
</feature>
<name>A0AAD8AI39_DIPPU</name>
<organism evidence="1 2">
    <name type="scientific">Diploptera punctata</name>
    <name type="common">Pacific beetle cockroach</name>
    <dbReference type="NCBI Taxonomy" id="6984"/>
    <lineage>
        <taxon>Eukaryota</taxon>
        <taxon>Metazoa</taxon>
        <taxon>Ecdysozoa</taxon>
        <taxon>Arthropoda</taxon>
        <taxon>Hexapoda</taxon>
        <taxon>Insecta</taxon>
        <taxon>Pterygota</taxon>
        <taxon>Neoptera</taxon>
        <taxon>Polyneoptera</taxon>
        <taxon>Dictyoptera</taxon>
        <taxon>Blattodea</taxon>
        <taxon>Blaberoidea</taxon>
        <taxon>Blaberidae</taxon>
        <taxon>Diplopterinae</taxon>
        <taxon>Diploptera</taxon>
    </lineage>
</organism>
<gene>
    <name evidence="1" type="ORF">L9F63_010027</name>
</gene>
<keyword evidence="2" id="KW-1185">Reference proteome</keyword>
<evidence type="ECO:0000313" key="2">
    <source>
        <dbReference type="Proteomes" id="UP001233999"/>
    </source>
</evidence>
<dbReference type="EMBL" id="JASPKZ010000803">
    <property type="protein sequence ID" value="KAJ9599495.1"/>
    <property type="molecule type" value="Genomic_DNA"/>
</dbReference>
<accession>A0AAD8AI39</accession>
<sequence>VIFTPSSQRSPAFALKTTLNPNVFASKDFLRTEKSVHAIVIVEIPKLPGEVTLQRTNREQPDGNRR</sequence>
<dbReference type="Proteomes" id="UP001233999">
    <property type="component" value="Unassembled WGS sequence"/>
</dbReference>
<evidence type="ECO:0000313" key="1">
    <source>
        <dbReference type="EMBL" id="KAJ9599495.1"/>
    </source>
</evidence>
<protein>
    <submittedName>
        <fullName evidence="1">Uncharacterized protein</fullName>
    </submittedName>
</protein>
<proteinExistence type="predicted"/>
<comment type="caution">
    <text evidence="1">The sequence shown here is derived from an EMBL/GenBank/DDBJ whole genome shotgun (WGS) entry which is preliminary data.</text>
</comment>